<sequence length="43" mass="4943">PEKNTHNPDSTASIRDSNQTVDSRFANAYKKWHQPGDNEERSN</sequence>
<protein>
    <submittedName>
        <fullName evidence="2">Uncharacterized protein</fullName>
    </submittedName>
</protein>
<feature type="compositionally biased region" description="Polar residues" evidence="1">
    <location>
        <begin position="7"/>
        <end position="21"/>
    </location>
</feature>
<evidence type="ECO:0000256" key="1">
    <source>
        <dbReference type="SAM" id="MobiDB-lite"/>
    </source>
</evidence>
<feature type="non-terminal residue" evidence="2">
    <location>
        <position position="1"/>
    </location>
</feature>
<dbReference type="AlphaFoldDB" id="A0A699TDU5"/>
<proteinExistence type="predicted"/>
<gene>
    <name evidence="2" type="ORF">Tci_880664</name>
</gene>
<name>A0A699TDU5_TANCI</name>
<organism evidence="2">
    <name type="scientific">Tanacetum cinerariifolium</name>
    <name type="common">Dalmatian daisy</name>
    <name type="synonym">Chrysanthemum cinerariifolium</name>
    <dbReference type="NCBI Taxonomy" id="118510"/>
    <lineage>
        <taxon>Eukaryota</taxon>
        <taxon>Viridiplantae</taxon>
        <taxon>Streptophyta</taxon>
        <taxon>Embryophyta</taxon>
        <taxon>Tracheophyta</taxon>
        <taxon>Spermatophyta</taxon>
        <taxon>Magnoliopsida</taxon>
        <taxon>eudicotyledons</taxon>
        <taxon>Gunneridae</taxon>
        <taxon>Pentapetalae</taxon>
        <taxon>asterids</taxon>
        <taxon>campanulids</taxon>
        <taxon>Asterales</taxon>
        <taxon>Asteraceae</taxon>
        <taxon>Asteroideae</taxon>
        <taxon>Anthemideae</taxon>
        <taxon>Anthemidinae</taxon>
        <taxon>Tanacetum</taxon>
    </lineage>
</organism>
<evidence type="ECO:0000313" key="2">
    <source>
        <dbReference type="EMBL" id="GFD08695.1"/>
    </source>
</evidence>
<comment type="caution">
    <text evidence="2">The sequence shown here is derived from an EMBL/GenBank/DDBJ whole genome shotgun (WGS) entry which is preliminary data.</text>
</comment>
<accession>A0A699TDU5</accession>
<feature type="region of interest" description="Disordered" evidence="1">
    <location>
        <begin position="1"/>
        <end position="21"/>
    </location>
</feature>
<dbReference type="EMBL" id="BKCJ011240218">
    <property type="protein sequence ID" value="GFD08695.1"/>
    <property type="molecule type" value="Genomic_DNA"/>
</dbReference>
<reference evidence="2" key="1">
    <citation type="journal article" date="2019" name="Sci. Rep.">
        <title>Draft genome of Tanacetum cinerariifolium, the natural source of mosquito coil.</title>
        <authorList>
            <person name="Yamashiro T."/>
            <person name="Shiraishi A."/>
            <person name="Satake H."/>
            <person name="Nakayama K."/>
        </authorList>
    </citation>
    <scope>NUCLEOTIDE SEQUENCE</scope>
</reference>